<feature type="compositionally biased region" description="Polar residues" evidence="1">
    <location>
        <begin position="223"/>
        <end position="232"/>
    </location>
</feature>
<evidence type="ECO:0000256" key="1">
    <source>
        <dbReference type="SAM" id="MobiDB-lite"/>
    </source>
</evidence>
<feature type="compositionally biased region" description="Basic and acidic residues" evidence="1">
    <location>
        <begin position="30"/>
        <end position="51"/>
    </location>
</feature>
<comment type="caution">
    <text evidence="2">The sequence shown here is derived from an EMBL/GenBank/DDBJ whole genome shotgun (WGS) entry which is preliminary data.</text>
</comment>
<dbReference type="AlphaFoldDB" id="A0A4Z2BYI4"/>
<evidence type="ECO:0000313" key="2">
    <source>
        <dbReference type="EMBL" id="TNM97225.1"/>
    </source>
</evidence>
<keyword evidence="3" id="KW-1185">Reference proteome</keyword>
<proteinExistence type="predicted"/>
<protein>
    <submittedName>
        <fullName evidence="2">Uncharacterized protein</fullName>
    </submittedName>
</protein>
<accession>A0A4Z2BYI4</accession>
<reference evidence="2 3" key="1">
    <citation type="submission" date="2019-04" db="EMBL/GenBank/DDBJ databases">
        <title>The sequence and de novo assembly of Takifugu bimaculatus genome using PacBio and Hi-C technologies.</title>
        <authorList>
            <person name="Xu P."/>
            <person name="Liu B."/>
            <person name="Zhou Z."/>
        </authorList>
    </citation>
    <scope>NUCLEOTIDE SEQUENCE [LARGE SCALE GENOMIC DNA]</scope>
    <source>
        <strain evidence="2">TB-2018</strain>
        <tissue evidence="2">Muscle</tissue>
    </source>
</reference>
<dbReference type="EMBL" id="SWLE01000008">
    <property type="protein sequence ID" value="TNM97225.1"/>
    <property type="molecule type" value="Genomic_DNA"/>
</dbReference>
<dbReference type="Proteomes" id="UP000516260">
    <property type="component" value="Chromosome 16"/>
</dbReference>
<feature type="compositionally biased region" description="Basic and acidic residues" evidence="1">
    <location>
        <begin position="164"/>
        <end position="183"/>
    </location>
</feature>
<feature type="compositionally biased region" description="Polar residues" evidence="1">
    <location>
        <begin position="240"/>
        <end position="256"/>
    </location>
</feature>
<feature type="compositionally biased region" description="Basic residues" evidence="1">
    <location>
        <begin position="75"/>
        <end position="86"/>
    </location>
</feature>
<feature type="compositionally biased region" description="Basic and acidic residues" evidence="1">
    <location>
        <begin position="113"/>
        <end position="124"/>
    </location>
</feature>
<organism evidence="2 3">
    <name type="scientific">Takifugu bimaculatus</name>
    <dbReference type="NCBI Taxonomy" id="433685"/>
    <lineage>
        <taxon>Eukaryota</taxon>
        <taxon>Metazoa</taxon>
        <taxon>Chordata</taxon>
        <taxon>Craniata</taxon>
        <taxon>Vertebrata</taxon>
        <taxon>Euteleostomi</taxon>
        <taxon>Actinopterygii</taxon>
        <taxon>Neopterygii</taxon>
        <taxon>Teleostei</taxon>
        <taxon>Neoteleostei</taxon>
        <taxon>Acanthomorphata</taxon>
        <taxon>Eupercaria</taxon>
        <taxon>Tetraodontiformes</taxon>
        <taxon>Tetradontoidea</taxon>
        <taxon>Tetraodontidae</taxon>
        <taxon>Takifugu</taxon>
    </lineage>
</organism>
<feature type="compositionally biased region" description="Basic and acidic residues" evidence="1">
    <location>
        <begin position="199"/>
        <end position="208"/>
    </location>
</feature>
<name>A0A4Z2BYI4_9TELE</name>
<evidence type="ECO:0000313" key="3">
    <source>
        <dbReference type="Proteomes" id="UP000516260"/>
    </source>
</evidence>
<feature type="region of interest" description="Disordered" evidence="1">
    <location>
        <begin position="26"/>
        <end position="267"/>
    </location>
</feature>
<gene>
    <name evidence="2" type="ORF">fugu_015381</name>
</gene>
<sequence length="337" mass="37212">MKCSDCGHSVGKKANFCSKCGKRLSVATKHTQDETSEPKSLVAEDTREKSEINPVLDNNKSVSPKRPNDFDVSMQKKKKKRKKGKNKKDDSSMMDPKSQSNPSQKESVRKRRESSSSEDSKDAMDEGPDSVQDEASHTESLDSSMASTPGAEPSEHTTGAVRDQTTDREEASDRPGESGKDKPNSPGDQIVKTAPSDTPTERPIEESKSVMSPTDEGKKSKSANKNMVNTRESVLDHNANMESNGKQQGKTNQTGKNKSKQKTTEQKMVFGPQPPIQVTLINVHEARKVQVGLRRGSHGAALQCSTYRPRTLAPVWTQRVQESVPRFRTLETNKNQM</sequence>